<dbReference type="InterPro" id="IPR001753">
    <property type="entry name" value="Enoyl-CoA_hydra/iso"/>
</dbReference>
<proteinExistence type="inferred from homology"/>
<organism evidence="4">
    <name type="scientific">Desulfobacca acetoxidans</name>
    <dbReference type="NCBI Taxonomy" id="60893"/>
    <lineage>
        <taxon>Bacteria</taxon>
        <taxon>Pseudomonadati</taxon>
        <taxon>Thermodesulfobacteriota</taxon>
        <taxon>Desulfobaccia</taxon>
        <taxon>Desulfobaccales</taxon>
        <taxon>Desulfobaccaceae</taxon>
        <taxon>Desulfobacca</taxon>
    </lineage>
</organism>
<dbReference type="PANTHER" id="PTHR11941">
    <property type="entry name" value="ENOYL-COA HYDRATASE-RELATED"/>
    <property type="match status" value="1"/>
</dbReference>
<comment type="caution">
    <text evidence="4">The sequence shown here is derived from an EMBL/GenBank/DDBJ whole genome shotgun (WGS) entry which is preliminary data.</text>
</comment>
<gene>
    <name evidence="4" type="ORF">ENW96_10315</name>
</gene>
<sequence>MSFQHIRFTKSEGIATLSFNRPDKLNALNQEMTVELRQALEEVSQDAAIRVLIFSGQGRAFMAGVDVKSFLGAEPLSARRFIQRAHDFLFRLEALEIPVIAAVHGFALGAGFEIALACDFIYAADRAKLGLPETNLGIIPGAGGSQRLTRLVGRSLAKEIIMTGRLVDAAEARARGIVAQIFPEDKLLEETLKTARSLAAKGRVALSAAKQAVDRGADVDLRTGCALEVDLFALCFASPDPQEGVKAFLEKRQPVFRGGEQ</sequence>
<dbReference type="SUPFAM" id="SSF52096">
    <property type="entry name" value="ClpP/crotonase"/>
    <property type="match status" value="1"/>
</dbReference>
<protein>
    <submittedName>
        <fullName evidence="4">Enoyl-CoA hydratase</fullName>
    </submittedName>
</protein>
<dbReference type="InterPro" id="IPR018376">
    <property type="entry name" value="Enoyl-CoA_hyd/isom_CS"/>
</dbReference>
<dbReference type="GO" id="GO:0006635">
    <property type="term" value="P:fatty acid beta-oxidation"/>
    <property type="evidence" value="ECO:0007669"/>
    <property type="project" value="TreeGrafter"/>
</dbReference>
<name>A0A7C3Z2W3_9BACT</name>
<dbReference type="AlphaFoldDB" id="A0A7C3Z2W3"/>
<comment type="similarity">
    <text evidence="1 3">Belongs to the enoyl-CoA hydratase/isomerase family.</text>
</comment>
<evidence type="ECO:0000313" key="4">
    <source>
        <dbReference type="EMBL" id="HGF34765.1"/>
    </source>
</evidence>
<dbReference type="PROSITE" id="PS00166">
    <property type="entry name" value="ENOYL_COA_HYDRATASE"/>
    <property type="match status" value="1"/>
</dbReference>
<dbReference type="PANTHER" id="PTHR11941:SF54">
    <property type="entry name" value="ENOYL-COA HYDRATASE, MITOCHONDRIAL"/>
    <property type="match status" value="1"/>
</dbReference>
<evidence type="ECO:0000256" key="1">
    <source>
        <dbReference type="ARBA" id="ARBA00005254"/>
    </source>
</evidence>
<dbReference type="InterPro" id="IPR014748">
    <property type="entry name" value="Enoyl-CoA_hydra_C"/>
</dbReference>
<evidence type="ECO:0000256" key="2">
    <source>
        <dbReference type="ARBA" id="ARBA00023239"/>
    </source>
</evidence>
<dbReference type="FunFam" id="1.10.12.10:FF:000001">
    <property type="entry name" value="Probable enoyl-CoA hydratase, mitochondrial"/>
    <property type="match status" value="1"/>
</dbReference>
<evidence type="ECO:0000256" key="3">
    <source>
        <dbReference type="RuleBase" id="RU003707"/>
    </source>
</evidence>
<dbReference type="EMBL" id="DTMF01000254">
    <property type="protein sequence ID" value="HGF34765.1"/>
    <property type="molecule type" value="Genomic_DNA"/>
</dbReference>
<dbReference type="Pfam" id="PF00378">
    <property type="entry name" value="ECH_1"/>
    <property type="match status" value="1"/>
</dbReference>
<keyword evidence="2" id="KW-0456">Lyase</keyword>
<dbReference type="Gene3D" id="1.10.12.10">
    <property type="entry name" value="Lyase 2-enoyl-coa Hydratase, Chain A, domain 2"/>
    <property type="match status" value="1"/>
</dbReference>
<reference evidence="4" key="1">
    <citation type="journal article" date="2020" name="mSystems">
        <title>Genome- and Community-Level Interaction Insights into Carbon Utilization and Element Cycling Functions of Hydrothermarchaeota in Hydrothermal Sediment.</title>
        <authorList>
            <person name="Zhou Z."/>
            <person name="Liu Y."/>
            <person name="Xu W."/>
            <person name="Pan J."/>
            <person name="Luo Z.H."/>
            <person name="Li M."/>
        </authorList>
    </citation>
    <scope>NUCLEOTIDE SEQUENCE [LARGE SCALE GENOMIC DNA]</scope>
    <source>
        <strain evidence="4">SpSt-897</strain>
    </source>
</reference>
<dbReference type="GO" id="GO:0016836">
    <property type="term" value="F:hydro-lyase activity"/>
    <property type="evidence" value="ECO:0007669"/>
    <property type="project" value="UniProtKB-ARBA"/>
</dbReference>
<dbReference type="InterPro" id="IPR029045">
    <property type="entry name" value="ClpP/crotonase-like_dom_sf"/>
</dbReference>
<accession>A0A7C3Z2W3</accession>
<dbReference type="CDD" id="cd06558">
    <property type="entry name" value="crotonase-like"/>
    <property type="match status" value="1"/>
</dbReference>
<dbReference type="FunFam" id="3.90.226.10:FF:000009">
    <property type="entry name" value="Carnitinyl-CoA dehydratase"/>
    <property type="match status" value="1"/>
</dbReference>
<dbReference type="Gene3D" id="3.90.226.10">
    <property type="entry name" value="2-enoyl-CoA Hydratase, Chain A, domain 1"/>
    <property type="match status" value="1"/>
</dbReference>